<gene>
    <name evidence="2" type="ORF">BC793_13268</name>
</gene>
<dbReference type="GO" id="GO:0043856">
    <property type="term" value="F:anti-sigma factor antagonist activity"/>
    <property type="evidence" value="ECO:0007669"/>
    <property type="project" value="TreeGrafter"/>
</dbReference>
<dbReference type="InterPro" id="IPR002645">
    <property type="entry name" value="STAS_dom"/>
</dbReference>
<dbReference type="PANTHER" id="PTHR33495:SF2">
    <property type="entry name" value="ANTI-SIGMA FACTOR ANTAGONIST TM_1081-RELATED"/>
    <property type="match status" value="1"/>
</dbReference>
<protein>
    <submittedName>
        <fullName evidence="2">Anti-anti-sigma factor</fullName>
    </submittedName>
</protein>
<dbReference type="RefSeq" id="WP_158319532.1">
    <property type="nucleotide sequence ID" value="NZ_BONA01000088.1"/>
</dbReference>
<evidence type="ECO:0000313" key="2">
    <source>
        <dbReference type="EMBL" id="PWK31719.1"/>
    </source>
</evidence>
<dbReference type="Pfam" id="PF13466">
    <property type="entry name" value="STAS_2"/>
    <property type="match status" value="1"/>
</dbReference>
<dbReference type="PANTHER" id="PTHR33495">
    <property type="entry name" value="ANTI-SIGMA FACTOR ANTAGONIST TM_1081-RELATED-RELATED"/>
    <property type="match status" value="1"/>
</dbReference>
<dbReference type="SUPFAM" id="SSF52091">
    <property type="entry name" value="SpoIIaa-like"/>
    <property type="match status" value="1"/>
</dbReference>
<organism evidence="2 3">
    <name type="scientific">Actinoplanes xinjiangensis</name>
    <dbReference type="NCBI Taxonomy" id="512350"/>
    <lineage>
        <taxon>Bacteria</taxon>
        <taxon>Bacillati</taxon>
        <taxon>Actinomycetota</taxon>
        <taxon>Actinomycetes</taxon>
        <taxon>Micromonosporales</taxon>
        <taxon>Micromonosporaceae</taxon>
        <taxon>Actinoplanes</taxon>
    </lineage>
</organism>
<dbReference type="CDD" id="cd07043">
    <property type="entry name" value="STAS_anti-anti-sigma_factors"/>
    <property type="match status" value="1"/>
</dbReference>
<dbReference type="OrthoDB" id="3294096at2"/>
<sequence>MNADDLWFPGFCVKRAGSARLLSWRDGEGLIIAVAGELDVANAVTVKGQLRETIAAEGARDVAIDLAGVEFCDVAGLRALLEAQQSAESRTVTCRFVRPSPQTLWLLHFSGLPTERFMSQETG</sequence>
<dbReference type="InterPro" id="IPR036513">
    <property type="entry name" value="STAS_dom_sf"/>
</dbReference>
<dbReference type="Proteomes" id="UP000245697">
    <property type="component" value="Unassembled WGS sequence"/>
</dbReference>
<dbReference type="Gene3D" id="3.30.750.24">
    <property type="entry name" value="STAS domain"/>
    <property type="match status" value="1"/>
</dbReference>
<dbReference type="AlphaFoldDB" id="A0A316EL05"/>
<keyword evidence="3" id="KW-1185">Reference proteome</keyword>
<proteinExistence type="predicted"/>
<feature type="domain" description="STAS" evidence="1">
    <location>
        <begin position="30"/>
        <end position="123"/>
    </location>
</feature>
<name>A0A316EL05_9ACTN</name>
<dbReference type="EMBL" id="QGGR01000032">
    <property type="protein sequence ID" value="PWK31719.1"/>
    <property type="molecule type" value="Genomic_DNA"/>
</dbReference>
<evidence type="ECO:0000313" key="3">
    <source>
        <dbReference type="Proteomes" id="UP000245697"/>
    </source>
</evidence>
<dbReference type="PROSITE" id="PS50801">
    <property type="entry name" value="STAS"/>
    <property type="match status" value="1"/>
</dbReference>
<dbReference type="InterPro" id="IPR058548">
    <property type="entry name" value="MlaB-like_STAS"/>
</dbReference>
<evidence type="ECO:0000259" key="1">
    <source>
        <dbReference type="PROSITE" id="PS50801"/>
    </source>
</evidence>
<reference evidence="2 3" key="1">
    <citation type="submission" date="2018-05" db="EMBL/GenBank/DDBJ databases">
        <title>Genomic Encyclopedia of Archaeal and Bacterial Type Strains, Phase II (KMG-II): from individual species to whole genera.</title>
        <authorList>
            <person name="Goeker M."/>
        </authorList>
    </citation>
    <scope>NUCLEOTIDE SEQUENCE [LARGE SCALE GENOMIC DNA]</scope>
    <source>
        <strain evidence="2 3">DSM 45184</strain>
    </source>
</reference>
<accession>A0A316EL05</accession>
<comment type="caution">
    <text evidence="2">The sequence shown here is derived from an EMBL/GenBank/DDBJ whole genome shotgun (WGS) entry which is preliminary data.</text>
</comment>